<reference evidence="2 3" key="1">
    <citation type="submission" date="2019-09" db="EMBL/GenBank/DDBJ databases">
        <authorList>
            <person name="Depoorter E."/>
        </authorList>
    </citation>
    <scope>NUCLEOTIDE SEQUENCE [LARGE SCALE GENOMIC DNA]</scope>
    <source>
        <strain evidence="2">R-18112</strain>
    </source>
</reference>
<dbReference type="EMBL" id="CABVQI010000006">
    <property type="protein sequence ID" value="VWC78478.1"/>
    <property type="molecule type" value="Genomic_DNA"/>
</dbReference>
<sequence length="281" mass="32011">MNARGESVRLLVGHVVHERLRPVRHAFRYALLQVACDVGRLETSSPAWFGVDRWRPLGIAARDYGPGDGSPLAPWMRARLAEAGIPADGEIWLQTIPRLFGYAFNPVSFWYCHDREGRLRALYADVRNTFGARHGYLLSAPGHAPIDGAARLTCRKTFHVSPFCLVTGEYRFRVVRDRGRWIVGIDYGDEDGLLLRTTIAMRELREPRAWWRFVRHPLDAVGTLWRIYWQALRLARKRVPFHGRTPLRRAPLVGACPSVDGSRDRRGVDTPPPPPPRDARP</sequence>
<proteinExistence type="predicted"/>
<gene>
    <name evidence="2" type="ORF">BLA18112_02473</name>
</gene>
<dbReference type="PANTHER" id="PTHR33973:SF4">
    <property type="entry name" value="OS07G0153300 PROTEIN"/>
    <property type="match status" value="1"/>
</dbReference>
<evidence type="ECO:0000313" key="2">
    <source>
        <dbReference type="EMBL" id="VWC78478.1"/>
    </source>
</evidence>
<dbReference type="InterPro" id="IPR010775">
    <property type="entry name" value="DUF1365"/>
</dbReference>
<feature type="compositionally biased region" description="Pro residues" evidence="1">
    <location>
        <begin position="270"/>
        <end position="281"/>
    </location>
</feature>
<dbReference type="Proteomes" id="UP000494274">
    <property type="component" value="Unassembled WGS sequence"/>
</dbReference>
<accession>A0A6P2V528</accession>
<dbReference type="RefSeq" id="WP_175043883.1">
    <property type="nucleotide sequence ID" value="NZ_CABVQI010000006.1"/>
</dbReference>
<dbReference type="PANTHER" id="PTHR33973">
    <property type="entry name" value="OS07G0153300 PROTEIN"/>
    <property type="match status" value="1"/>
</dbReference>
<evidence type="ECO:0008006" key="4">
    <source>
        <dbReference type="Google" id="ProtNLM"/>
    </source>
</evidence>
<organism evidence="2 3">
    <name type="scientific">Burkholderia lata (strain ATCC 17760 / DSM 23089 / LMG 22485 / NCIMB 9086 / R18194 / 383)</name>
    <dbReference type="NCBI Taxonomy" id="482957"/>
    <lineage>
        <taxon>Bacteria</taxon>
        <taxon>Pseudomonadati</taxon>
        <taxon>Pseudomonadota</taxon>
        <taxon>Betaproteobacteria</taxon>
        <taxon>Burkholderiales</taxon>
        <taxon>Burkholderiaceae</taxon>
        <taxon>Burkholderia</taxon>
        <taxon>Burkholderia cepacia complex</taxon>
    </lineage>
</organism>
<evidence type="ECO:0000313" key="3">
    <source>
        <dbReference type="Proteomes" id="UP000494274"/>
    </source>
</evidence>
<feature type="region of interest" description="Disordered" evidence="1">
    <location>
        <begin position="253"/>
        <end position="281"/>
    </location>
</feature>
<dbReference type="AlphaFoldDB" id="A0A6P2V528"/>
<protein>
    <recommendedName>
        <fullName evidence="4">Cyclopropane fatty acid synthase</fullName>
    </recommendedName>
</protein>
<name>A0A6P2V528_BURL3</name>
<dbReference type="Pfam" id="PF07103">
    <property type="entry name" value="DUF1365"/>
    <property type="match status" value="1"/>
</dbReference>
<evidence type="ECO:0000256" key="1">
    <source>
        <dbReference type="SAM" id="MobiDB-lite"/>
    </source>
</evidence>